<dbReference type="EMBL" id="JAOXML010000017">
    <property type="protein sequence ID" value="MCV4378702.1"/>
    <property type="molecule type" value="Genomic_DNA"/>
</dbReference>
<dbReference type="GeneID" id="93563438"/>
<name>A0ABT3C252_9PSED</name>
<dbReference type="PROSITE" id="PS50931">
    <property type="entry name" value="HTH_LYSR"/>
    <property type="match status" value="1"/>
</dbReference>
<reference evidence="2 3" key="1">
    <citation type="submission" date="2022-10" db="EMBL/GenBank/DDBJ databases">
        <title>Characterization of Pseudomonas capsici strains from pepper and tomato in Georgia.</title>
        <authorList>
            <person name="Zhao M."/>
            <person name="Dutta B."/>
        </authorList>
    </citation>
    <scope>NUCLEOTIDE SEQUENCE [LARGE SCALE GENOMIC DNA]</scope>
    <source>
        <strain evidence="2 3">Pc20-5</strain>
    </source>
</reference>
<dbReference type="InterPro" id="IPR036390">
    <property type="entry name" value="WH_DNA-bd_sf"/>
</dbReference>
<evidence type="ECO:0000313" key="2">
    <source>
        <dbReference type="EMBL" id="MCV4378702.1"/>
    </source>
</evidence>
<comment type="caution">
    <text evidence="2">The sequence shown here is derived from an EMBL/GenBank/DDBJ whole genome shotgun (WGS) entry which is preliminary data.</text>
</comment>
<dbReference type="InterPro" id="IPR036388">
    <property type="entry name" value="WH-like_DNA-bd_sf"/>
</dbReference>
<dbReference type="Proteomes" id="UP001207294">
    <property type="component" value="Unassembled WGS sequence"/>
</dbReference>
<gene>
    <name evidence="2" type="ORF">OH718_19050</name>
</gene>
<keyword evidence="3" id="KW-1185">Reference proteome</keyword>
<dbReference type="Pfam" id="PF00126">
    <property type="entry name" value="HTH_1"/>
    <property type="match status" value="1"/>
</dbReference>
<dbReference type="InterPro" id="IPR000847">
    <property type="entry name" value="LysR_HTH_N"/>
</dbReference>
<sequence length="42" mass="4700">MDRLTSMQVFIEIAERGSMTAAADALEMSKPMVSRYFDSLEA</sequence>
<dbReference type="RefSeq" id="WP_206402823.1">
    <property type="nucleotide sequence ID" value="NZ_JAFGZD010000019.1"/>
</dbReference>
<evidence type="ECO:0000313" key="3">
    <source>
        <dbReference type="Proteomes" id="UP001207294"/>
    </source>
</evidence>
<dbReference type="Gene3D" id="1.10.10.10">
    <property type="entry name" value="Winged helix-like DNA-binding domain superfamily/Winged helix DNA-binding domain"/>
    <property type="match status" value="1"/>
</dbReference>
<organism evidence="2 3">
    <name type="scientific">Pseudomonas capsici</name>
    <dbReference type="NCBI Taxonomy" id="2810614"/>
    <lineage>
        <taxon>Bacteria</taxon>
        <taxon>Pseudomonadati</taxon>
        <taxon>Pseudomonadota</taxon>
        <taxon>Gammaproteobacteria</taxon>
        <taxon>Pseudomonadales</taxon>
        <taxon>Pseudomonadaceae</taxon>
        <taxon>Pseudomonas</taxon>
    </lineage>
</organism>
<protein>
    <submittedName>
        <fullName evidence="2">LysR family transcriptional regulator</fullName>
    </submittedName>
</protein>
<evidence type="ECO:0000259" key="1">
    <source>
        <dbReference type="PROSITE" id="PS50931"/>
    </source>
</evidence>
<dbReference type="SUPFAM" id="SSF46785">
    <property type="entry name" value="Winged helix' DNA-binding domain"/>
    <property type="match status" value="1"/>
</dbReference>
<feature type="domain" description="HTH lysR-type" evidence="1">
    <location>
        <begin position="1"/>
        <end position="42"/>
    </location>
</feature>
<proteinExistence type="predicted"/>
<accession>A0ABT3C252</accession>